<dbReference type="SUPFAM" id="SSF161098">
    <property type="entry name" value="MetI-like"/>
    <property type="match status" value="1"/>
</dbReference>
<dbReference type="InterPro" id="IPR035906">
    <property type="entry name" value="MetI-like_sf"/>
</dbReference>
<keyword evidence="4" id="KW-1003">Cell membrane</keyword>
<dbReference type="EMBL" id="JACCCO010000001">
    <property type="protein sequence ID" value="NYF38407.1"/>
    <property type="molecule type" value="Genomic_DNA"/>
</dbReference>
<dbReference type="PANTHER" id="PTHR30450:SF1">
    <property type="entry name" value="D-METHIONINE TRANSPORT SYSTEM PERMEASE PROTEIN METI-RELATED"/>
    <property type="match status" value="1"/>
</dbReference>
<keyword evidence="11" id="KW-1185">Reference proteome</keyword>
<evidence type="ECO:0000313" key="11">
    <source>
        <dbReference type="Proteomes" id="UP000576393"/>
    </source>
</evidence>
<name>A0A852UM92_9ACTN</name>
<dbReference type="InterPro" id="IPR051322">
    <property type="entry name" value="AA_ABC_Transporter_Permease"/>
</dbReference>
<dbReference type="PANTHER" id="PTHR30450">
    <property type="entry name" value="ABC TRANSPORTER PERMEASE"/>
    <property type="match status" value="1"/>
</dbReference>
<protein>
    <submittedName>
        <fullName evidence="10">D-methionine transport system permease protein</fullName>
    </submittedName>
</protein>
<evidence type="ECO:0000256" key="8">
    <source>
        <dbReference type="RuleBase" id="RU363032"/>
    </source>
</evidence>
<proteinExistence type="inferred from homology"/>
<comment type="caution">
    <text evidence="10">The sequence shown here is derived from an EMBL/GenBank/DDBJ whole genome shotgun (WGS) entry which is preliminary data.</text>
</comment>
<keyword evidence="5 8" id="KW-0812">Transmembrane</keyword>
<evidence type="ECO:0000256" key="5">
    <source>
        <dbReference type="ARBA" id="ARBA00022692"/>
    </source>
</evidence>
<dbReference type="FunFam" id="1.10.3720.10:FF:000002">
    <property type="entry name" value="D-methionine ABC transporter permease MetI"/>
    <property type="match status" value="1"/>
</dbReference>
<dbReference type="Pfam" id="PF00528">
    <property type="entry name" value="BPD_transp_1"/>
    <property type="match status" value="1"/>
</dbReference>
<feature type="transmembrane region" description="Helical" evidence="8">
    <location>
        <begin position="83"/>
        <end position="106"/>
    </location>
</feature>
<feature type="transmembrane region" description="Helical" evidence="8">
    <location>
        <begin position="20"/>
        <end position="41"/>
    </location>
</feature>
<evidence type="ECO:0000313" key="10">
    <source>
        <dbReference type="EMBL" id="NYF38407.1"/>
    </source>
</evidence>
<evidence type="ECO:0000256" key="1">
    <source>
        <dbReference type="ARBA" id="ARBA00004651"/>
    </source>
</evidence>
<dbReference type="AlphaFoldDB" id="A0A852UM92"/>
<dbReference type="CDD" id="cd06261">
    <property type="entry name" value="TM_PBP2"/>
    <property type="match status" value="1"/>
</dbReference>
<dbReference type="InterPro" id="IPR000515">
    <property type="entry name" value="MetI-like"/>
</dbReference>
<gene>
    <name evidence="10" type="ORF">HDA43_000566</name>
</gene>
<dbReference type="GO" id="GO:0048473">
    <property type="term" value="P:D-methionine transmembrane transport"/>
    <property type="evidence" value="ECO:0007669"/>
    <property type="project" value="TreeGrafter"/>
</dbReference>
<comment type="subcellular location">
    <subcellularLocation>
        <location evidence="1 8">Cell membrane</location>
        <topology evidence="1 8">Multi-pass membrane protein</topology>
    </subcellularLocation>
</comment>
<evidence type="ECO:0000256" key="7">
    <source>
        <dbReference type="ARBA" id="ARBA00023136"/>
    </source>
</evidence>
<feature type="transmembrane region" description="Helical" evidence="8">
    <location>
        <begin position="147"/>
        <end position="169"/>
    </location>
</feature>
<keyword evidence="3 8" id="KW-0813">Transport</keyword>
<evidence type="ECO:0000256" key="2">
    <source>
        <dbReference type="ARBA" id="ARBA00007069"/>
    </source>
</evidence>
<dbReference type="Gene3D" id="1.10.3720.10">
    <property type="entry name" value="MetI-like"/>
    <property type="match status" value="1"/>
</dbReference>
<reference evidence="10 11" key="1">
    <citation type="submission" date="2020-07" db="EMBL/GenBank/DDBJ databases">
        <title>Sequencing the genomes of 1000 actinobacteria strains.</title>
        <authorList>
            <person name="Klenk H.-P."/>
        </authorList>
    </citation>
    <scope>NUCLEOTIDE SEQUENCE [LARGE SCALE GENOMIC DNA]</scope>
    <source>
        <strain evidence="10 11">DSM 45763</strain>
    </source>
</reference>
<evidence type="ECO:0000256" key="6">
    <source>
        <dbReference type="ARBA" id="ARBA00022989"/>
    </source>
</evidence>
<dbReference type="PROSITE" id="PS50928">
    <property type="entry name" value="ABC_TM1"/>
    <property type="match status" value="1"/>
</dbReference>
<accession>A0A852UM92</accession>
<keyword evidence="6 8" id="KW-1133">Transmembrane helix</keyword>
<dbReference type="GO" id="GO:0005886">
    <property type="term" value="C:plasma membrane"/>
    <property type="evidence" value="ECO:0007669"/>
    <property type="project" value="UniProtKB-SubCell"/>
</dbReference>
<evidence type="ECO:0000256" key="3">
    <source>
        <dbReference type="ARBA" id="ARBA00022448"/>
    </source>
</evidence>
<evidence type="ECO:0000256" key="4">
    <source>
        <dbReference type="ARBA" id="ARBA00022475"/>
    </source>
</evidence>
<dbReference type="Proteomes" id="UP000576393">
    <property type="component" value="Unassembled WGS sequence"/>
</dbReference>
<dbReference type="RefSeq" id="WP_179818162.1">
    <property type="nucleotide sequence ID" value="NZ_CP192034.1"/>
</dbReference>
<feature type="transmembrane region" description="Helical" evidence="8">
    <location>
        <begin position="53"/>
        <end position="77"/>
    </location>
</feature>
<keyword evidence="7 8" id="KW-0472">Membrane</keyword>
<comment type="similarity">
    <text evidence="2">Belongs to the binding-protein-dependent transport system permease family. CysTW subfamily.</text>
</comment>
<feature type="domain" description="ABC transmembrane type-1" evidence="9">
    <location>
        <begin position="14"/>
        <end position="208"/>
    </location>
</feature>
<sequence length="218" mass="22895">MTWDEMAPLLWEATGQTAEMVAWSTLFTVLIGLPLGVALVVTDRGGLLPSTPLNRVLGLVVNIGRSLPFIILMIAVIPLTRMIVGTTIGTTASVVPLTLGAAPFFARLVETALREVGDDKVQAAQAMGASRTTIVGKVLLPEAMPGLVAGLTVTVVALISYSAMAGAIGGGGLGDLAIRYGYQRFETPLMIVTVVVLIVIVQLGQMLGDFVARRLARR</sequence>
<evidence type="ECO:0000259" key="9">
    <source>
        <dbReference type="PROSITE" id="PS50928"/>
    </source>
</evidence>
<organism evidence="10 11">
    <name type="scientific">Streptosporangium sandarakinum</name>
    <dbReference type="NCBI Taxonomy" id="1260955"/>
    <lineage>
        <taxon>Bacteria</taxon>
        <taxon>Bacillati</taxon>
        <taxon>Actinomycetota</taxon>
        <taxon>Actinomycetes</taxon>
        <taxon>Streptosporangiales</taxon>
        <taxon>Streptosporangiaceae</taxon>
        <taxon>Streptosporangium</taxon>
    </lineage>
</organism>
<feature type="transmembrane region" description="Helical" evidence="8">
    <location>
        <begin position="189"/>
        <end position="212"/>
    </location>
</feature>